<evidence type="ECO:0000256" key="4">
    <source>
        <dbReference type="ARBA" id="ARBA00023136"/>
    </source>
</evidence>
<keyword evidence="1" id="KW-1003">Cell membrane</keyword>
<keyword evidence="2 6" id="KW-0812">Transmembrane</keyword>
<keyword evidence="3 6" id="KW-1133">Transmembrane helix</keyword>
<evidence type="ECO:0000256" key="3">
    <source>
        <dbReference type="ARBA" id="ARBA00022989"/>
    </source>
</evidence>
<keyword evidence="4 6" id="KW-0472">Membrane</keyword>
<dbReference type="Pfam" id="PF06305">
    <property type="entry name" value="LapA_dom"/>
    <property type="match status" value="1"/>
</dbReference>
<dbReference type="EMBL" id="JACDXW010000004">
    <property type="protein sequence ID" value="MCB5363997.1"/>
    <property type="molecule type" value="Genomic_DNA"/>
</dbReference>
<sequence length="110" mass="12408">MRYVIWALRLLVFVLVLLFALNNTGPVDVTFYADYVLHQVPLIVVMLVTFIVGALFALLLILPSALRRRREASRLRRELEKMRQQANKVLGDAPKAQTPAPEVVAPLAPM</sequence>
<evidence type="ECO:0000256" key="6">
    <source>
        <dbReference type="SAM" id="Phobius"/>
    </source>
</evidence>
<gene>
    <name evidence="8" type="ORF">H0484_09585</name>
</gene>
<dbReference type="InterPro" id="IPR010445">
    <property type="entry name" value="LapA_dom"/>
</dbReference>
<proteinExistence type="predicted"/>
<name>A0ABS8CD83_9BURK</name>
<feature type="region of interest" description="Disordered" evidence="5">
    <location>
        <begin position="90"/>
        <end position="110"/>
    </location>
</feature>
<dbReference type="Proteomes" id="UP000776983">
    <property type="component" value="Unassembled WGS sequence"/>
</dbReference>
<evidence type="ECO:0000313" key="8">
    <source>
        <dbReference type="EMBL" id="MCB5363997.1"/>
    </source>
</evidence>
<organism evidence="8 9">
    <name type="scientific">Mesopusillimonas faecipullorum</name>
    <dbReference type="NCBI Taxonomy" id="2755040"/>
    <lineage>
        <taxon>Bacteria</taxon>
        <taxon>Pseudomonadati</taxon>
        <taxon>Pseudomonadota</taxon>
        <taxon>Betaproteobacteria</taxon>
        <taxon>Burkholderiales</taxon>
        <taxon>Alcaligenaceae</taxon>
        <taxon>Mesopusillimonas</taxon>
    </lineage>
</organism>
<comment type="caution">
    <text evidence="8">The sequence shown here is derived from an EMBL/GenBank/DDBJ whole genome shotgun (WGS) entry which is preliminary data.</text>
</comment>
<evidence type="ECO:0000256" key="1">
    <source>
        <dbReference type="ARBA" id="ARBA00022475"/>
    </source>
</evidence>
<evidence type="ECO:0000313" key="9">
    <source>
        <dbReference type="Proteomes" id="UP000776983"/>
    </source>
</evidence>
<keyword evidence="9" id="KW-1185">Reference proteome</keyword>
<evidence type="ECO:0000256" key="2">
    <source>
        <dbReference type="ARBA" id="ARBA00022692"/>
    </source>
</evidence>
<evidence type="ECO:0000259" key="7">
    <source>
        <dbReference type="Pfam" id="PF06305"/>
    </source>
</evidence>
<feature type="domain" description="Lipopolysaccharide assembly protein A" evidence="7">
    <location>
        <begin position="22"/>
        <end position="86"/>
    </location>
</feature>
<protein>
    <submittedName>
        <fullName evidence="8">LapA family protein</fullName>
    </submittedName>
</protein>
<feature type="transmembrane region" description="Helical" evidence="6">
    <location>
        <begin position="42"/>
        <end position="66"/>
    </location>
</feature>
<accession>A0ABS8CD83</accession>
<reference evidence="8 9" key="1">
    <citation type="submission" date="2020-07" db="EMBL/GenBank/DDBJ databases">
        <title>Pusillimonas sp. nov., isolated from poultry manure in Taiwan.</title>
        <authorList>
            <person name="Lin S.-Y."/>
            <person name="Tang Y.-S."/>
            <person name="Young C.-C."/>
        </authorList>
    </citation>
    <scope>NUCLEOTIDE SEQUENCE [LARGE SCALE GENOMIC DNA]</scope>
    <source>
        <strain evidence="8 9">CC-YST705</strain>
    </source>
</reference>
<dbReference type="RefSeq" id="WP_226954450.1">
    <property type="nucleotide sequence ID" value="NZ_JACDXW010000004.1"/>
</dbReference>
<evidence type="ECO:0000256" key="5">
    <source>
        <dbReference type="SAM" id="MobiDB-lite"/>
    </source>
</evidence>